<feature type="transmembrane region" description="Helical" evidence="2">
    <location>
        <begin position="63"/>
        <end position="80"/>
    </location>
</feature>
<protein>
    <submittedName>
        <fullName evidence="3">DUF3040 domain-containing protein</fullName>
    </submittedName>
</protein>
<feature type="region of interest" description="Disordered" evidence="1">
    <location>
        <begin position="25"/>
        <end position="59"/>
    </location>
</feature>
<keyword evidence="4" id="KW-1185">Reference proteome</keyword>
<proteinExistence type="predicted"/>
<dbReference type="Proteomes" id="UP000734511">
    <property type="component" value="Unassembled WGS sequence"/>
</dbReference>
<dbReference type="Pfam" id="PF11239">
    <property type="entry name" value="DUF3040"/>
    <property type="match status" value="1"/>
</dbReference>
<evidence type="ECO:0000256" key="1">
    <source>
        <dbReference type="SAM" id="MobiDB-lite"/>
    </source>
</evidence>
<evidence type="ECO:0000313" key="4">
    <source>
        <dbReference type="Proteomes" id="UP000734511"/>
    </source>
</evidence>
<keyword evidence="2" id="KW-0472">Membrane</keyword>
<evidence type="ECO:0000256" key="2">
    <source>
        <dbReference type="SAM" id="Phobius"/>
    </source>
</evidence>
<feature type="compositionally biased region" description="Pro residues" evidence="1">
    <location>
        <begin position="42"/>
        <end position="51"/>
    </location>
</feature>
<dbReference type="RefSeq" id="WP_167986927.1">
    <property type="nucleotide sequence ID" value="NZ_JAATEJ010000040.1"/>
</dbReference>
<organism evidence="3 4">
    <name type="scientific">Actinacidiphila epipremni</name>
    <dbReference type="NCBI Taxonomy" id="2053013"/>
    <lineage>
        <taxon>Bacteria</taxon>
        <taxon>Bacillati</taxon>
        <taxon>Actinomycetota</taxon>
        <taxon>Actinomycetes</taxon>
        <taxon>Kitasatosporales</taxon>
        <taxon>Streptomycetaceae</taxon>
        <taxon>Actinacidiphila</taxon>
    </lineage>
</organism>
<name>A0ABX1A0K8_9ACTN</name>
<feature type="transmembrane region" description="Helical" evidence="2">
    <location>
        <begin position="86"/>
        <end position="103"/>
    </location>
</feature>
<keyword evidence="2" id="KW-0812">Transmembrane</keyword>
<comment type="caution">
    <text evidence="3">The sequence shown here is derived from an EMBL/GenBank/DDBJ whole genome shotgun (WGS) entry which is preliminary data.</text>
</comment>
<accession>A0ABX1A0K8</accession>
<dbReference type="EMBL" id="JAATEJ010000040">
    <property type="protein sequence ID" value="NJP48099.1"/>
    <property type="molecule type" value="Genomic_DNA"/>
</dbReference>
<feature type="region of interest" description="Disordered" evidence="1">
    <location>
        <begin position="105"/>
        <end position="127"/>
    </location>
</feature>
<reference evidence="3 4" key="1">
    <citation type="submission" date="2020-03" db="EMBL/GenBank/DDBJ databases">
        <title>WGS of actinomycetes isolated from Thailand.</title>
        <authorList>
            <person name="Thawai C."/>
        </authorList>
    </citation>
    <scope>NUCLEOTIDE SEQUENCE [LARGE SCALE GENOMIC DNA]</scope>
    <source>
        <strain evidence="3 4">PRB2-1</strain>
    </source>
</reference>
<sequence>MVLSLHERRVIADIERSLTREDPGLARTLADFGRSRPEPLRAPEPAPPPLEEPAGGAPRGRRVTAWASVLALVLLFTALALSAAGLLLAASAAALAGVACWAVHRGGRRRRQEAPPGSVRGGPGRGG</sequence>
<evidence type="ECO:0000313" key="3">
    <source>
        <dbReference type="EMBL" id="NJP48099.1"/>
    </source>
</evidence>
<gene>
    <name evidence="3" type="ORF">HCN08_32555</name>
</gene>
<dbReference type="InterPro" id="IPR021401">
    <property type="entry name" value="DUF3040"/>
</dbReference>
<keyword evidence="2" id="KW-1133">Transmembrane helix</keyword>